<feature type="transmembrane region" description="Helical" evidence="5">
    <location>
        <begin position="109"/>
        <end position="128"/>
    </location>
</feature>
<dbReference type="AlphaFoldDB" id="A0A2W5MZX6"/>
<evidence type="ECO:0000259" key="6">
    <source>
        <dbReference type="Pfam" id="PF04932"/>
    </source>
</evidence>
<dbReference type="Proteomes" id="UP000249577">
    <property type="component" value="Unassembled WGS sequence"/>
</dbReference>
<proteinExistence type="predicted"/>
<name>A0A2W5MZX6_ANCNO</name>
<feature type="transmembrane region" description="Helical" evidence="5">
    <location>
        <begin position="32"/>
        <end position="48"/>
    </location>
</feature>
<feature type="domain" description="O-antigen ligase-related" evidence="6">
    <location>
        <begin position="187"/>
        <end position="330"/>
    </location>
</feature>
<keyword evidence="4 5" id="KW-0472">Membrane</keyword>
<dbReference type="PANTHER" id="PTHR37422:SF21">
    <property type="entry name" value="EXOQ-LIKE PROTEIN"/>
    <property type="match status" value="1"/>
</dbReference>
<evidence type="ECO:0000256" key="5">
    <source>
        <dbReference type="SAM" id="Phobius"/>
    </source>
</evidence>
<dbReference type="EMBL" id="QFPN01000001">
    <property type="protein sequence ID" value="PZQ19330.1"/>
    <property type="molecule type" value="Genomic_DNA"/>
</dbReference>
<gene>
    <name evidence="7" type="ORF">DI565_00395</name>
</gene>
<evidence type="ECO:0000256" key="2">
    <source>
        <dbReference type="ARBA" id="ARBA00022692"/>
    </source>
</evidence>
<feature type="transmembrane region" description="Helical" evidence="5">
    <location>
        <begin position="155"/>
        <end position="175"/>
    </location>
</feature>
<reference evidence="7 8" key="1">
    <citation type="submission" date="2017-08" db="EMBL/GenBank/DDBJ databases">
        <title>Infants hospitalized years apart are colonized by the same room-sourced microbial strains.</title>
        <authorList>
            <person name="Brooks B."/>
            <person name="Olm M.R."/>
            <person name="Firek B.A."/>
            <person name="Baker R."/>
            <person name="Thomas B.C."/>
            <person name="Morowitz M.J."/>
            <person name="Banfield J.F."/>
        </authorList>
    </citation>
    <scope>NUCLEOTIDE SEQUENCE [LARGE SCALE GENOMIC DNA]</scope>
    <source>
        <strain evidence="7">S2_005_003_R2_43</strain>
    </source>
</reference>
<feature type="transmembrane region" description="Helical" evidence="5">
    <location>
        <begin position="318"/>
        <end position="337"/>
    </location>
</feature>
<feature type="transmembrane region" description="Helical" evidence="5">
    <location>
        <begin position="357"/>
        <end position="376"/>
    </location>
</feature>
<feature type="transmembrane region" description="Helical" evidence="5">
    <location>
        <begin position="85"/>
        <end position="102"/>
    </location>
</feature>
<sequence length="415" mass="45063">MLFFFITTTPFADLTALTSVDAATERSNLVNQLVFLGLTAATWIVGFSSPTRSEIARPRLLLGLMLFWFVAVSLISPYPTRALKQVVLAALTIGNAGMFLLLPRTDRQFARLLAFAALATLALAYWGVAFMPRYAIHQADEIREPMNVGLWRGHFVHKNVAAAVMALLAFVGLFVRRMGLRVQGGLIVVGALVFLAHTGGKSATASLPAVLVIAWMFERWPITRIPIAVGGVAMFNFVALGAAGSPAIRELVEGLGVDPTFTNRSDVWSVGVAALADRPLTGYGFQMFWQTDAMLARAGRGEDWAYAAFNGHNGYLDAMLTTGAPGLLLTLIWVLFLPLRDVSRAEGNGNNPALTTFFVRVWLYGLFQACIESVFFQSGSPLWFFMMVAIFGLRLQANAAVVGDAAATAKRYVPT</sequence>
<accession>A0A2W5MZX6</accession>
<dbReference type="InterPro" id="IPR051533">
    <property type="entry name" value="WaaL-like"/>
</dbReference>
<feature type="transmembrane region" description="Helical" evidence="5">
    <location>
        <begin position="227"/>
        <end position="248"/>
    </location>
</feature>
<protein>
    <submittedName>
        <fullName evidence="7">Exopolysaccharide biosynthesis protein</fullName>
    </submittedName>
</protein>
<feature type="transmembrane region" description="Helical" evidence="5">
    <location>
        <begin position="382"/>
        <end position="402"/>
    </location>
</feature>
<dbReference type="Pfam" id="PF04932">
    <property type="entry name" value="Wzy_C"/>
    <property type="match status" value="1"/>
</dbReference>
<keyword evidence="2 5" id="KW-0812">Transmembrane</keyword>
<evidence type="ECO:0000256" key="1">
    <source>
        <dbReference type="ARBA" id="ARBA00004141"/>
    </source>
</evidence>
<dbReference type="InterPro" id="IPR007016">
    <property type="entry name" value="O-antigen_ligase-rel_domated"/>
</dbReference>
<evidence type="ECO:0000313" key="7">
    <source>
        <dbReference type="EMBL" id="PZQ19330.1"/>
    </source>
</evidence>
<comment type="subcellular location">
    <subcellularLocation>
        <location evidence="1">Membrane</location>
        <topology evidence="1">Multi-pass membrane protein</topology>
    </subcellularLocation>
</comment>
<feature type="transmembrane region" description="Helical" evidence="5">
    <location>
        <begin position="60"/>
        <end position="79"/>
    </location>
</feature>
<comment type="caution">
    <text evidence="7">The sequence shown here is derived from an EMBL/GenBank/DDBJ whole genome shotgun (WGS) entry which is preliminary data.</text>
</comment>
<dbReference type="GO" id="GO:0016020">
    <property type="term" value="C:membrane"/>
    <property type="evidence" value="ECO:0007669"/>
    <property type="project" value="UniProtKB-SubCell"/>
</dbReference>
<evidence type="ECO:0000256" key="4">
    <source>
        <dbReference type="ARBA" id="ARBA00023136"/>
    </source>
</evidence>
<evidence type="ECO:0000256" key="3">
    <source>
        <dbReference type="ARBA" id="ARBA00022989"/>
    </source>
</evidence>
<evidence type="ECO:0000313" key="8">
    <source>
        <dbReference type="Proteomes" id="UP000249577"/>
    </source>
</evidence>
<keyword evidence="3 5" id="KW-1133">Transmembrane helix</keyword>
<organism evidence="7 8">
    <name type="scientific">Ancylobacter novellus</name>
    <name type="common">Thiobacillus novellus</name>
    <dbReference type="NCBI Taxonomy" id="921"/>
    <lineage>
        <taxon>Bacteria</taxon>
        <taxon>Pseudomonadati</taxon>
        <taxon>Pseudomonadota</taxon>
        <taxon>Alphaproteobacteria</taxon>
        <taxon>Hyphomicrobiales</taxon>
        <taxon>Xanthobacteraceae</taxon>
        <taxon>Ancylobacter</taxon>
    </lineage>
</organism>
<dbReference type="PANTHER" id="PTHR37422">
    <property type="entry name" value="TEICHURONIC ACID BIOSYNTHESIS PROTEIN TUAE"/>
    <property type="match status" value="1"/>
</dbReference>